<sequence length="315" mass="35941">MGSRNTLRLPVIDFSTQELEWDLVKGQVREALEEYGAFEALFDKVPNLELWQAIFGTFEEIFDLPLEIKRRNVYRKSSLGYIGQSPVVPLYESIAVDRANVLEKVDQGFTNILFPEGNPTLSKNIQSFTEQVAKLDEIIRRMILESFGLEKYMDEHLNSTTYTLRGFKYTSPKTTESKVGLIPHQDKNMISILYQLNEVDGLEIQTKDGEWISVKASPESFIVVIGESLHAWLNGRLSAVYHRVMMTGDKARYSLGLFSVAKDGYLVKAPEEMVDEEHPLLYKPFDFAKFLEYLGNNRKQGGQKVELTLKAYCGA</sequence>
<evidence type="ECO:0000313" key="5">
    <source>
        <dbReference type="EMBL" id="GKV04301.1"/>
    </source>
</evidence>
<dbReference type="PROSITE" id="PS51471">
    <property type="entry name" value="FE2OG_OXY"/>
    <property type="match status" value="1"/>
</dbReference>
<dbReference type="Proteomes" id="UP001054252">
    <property type="component" value="Unassembled WGS sequence"/>
</dbReference>
<evidence type="ECO:0000256" key="3">
    <source>
        <dbReference type="RuleBase" id="RU003682"/>
    </source>
</evidence>
<dbReference type="InterPro" id="IPR044861">
    <property type="entry name" value="IPNS-like_FE2OG_OXY"/>
</dbReference>
<dbReference type="PANTHER" id="PTHR47990">
    <property type="entry name" value="2-OXOGLUTARATE (2OG) AND FE(II)-DEPENDENT OXYGENASE SUPERFAMILY PROTEIN-RELATED"/>
    <property type="match status" value="1"/>
</dbReference>
<dbReference type="Gene3D" id="2.60.120.330">
    <property type="entry name" value="B-lactam Antibiotic, Isopenicillin N Synthase, Chain"/>
    <property type="match status" value="1"/>
</dbReference>
<organism evidence="5 6">
    <name type="scientific">Rubroshorea leprosula</name>
    <dbReference type="NCBI Taxonomy" id="152421"/>
    <lineage>
        <taxon>Eukaryota</taxon>
        <taxon>Viridiplantae</taxon>
        <taxon>Streptophyta</taxon>
        <taxon>Embryophyta</taxon>
        <taxon>Tracheophyta</taxon>
        <taxon>Spermatophyta</taxon>
        <taxon>Magnoliopsida</taxon>
        <taxon>eudicotyledons</taxon>
        <taxon>Gunneridae</taxon>
        <taxon>Pentapetalae</taxon>
        <taxon>rosids</taxon>
        <taxon>malvids</taxon>
        <taxon>Malvales</taxon>
        <taxon>Dipterocarpaceae</taxon>
        <taxon>Rubroshorea</taxon>
    </lineage>
</organism>
<dbReference type="InterPro" id="IPR050231">
    <property type="entry name" value="Iron_ascorbate_oxido_reductase"/>
</dbReference>
<comment type="similarity">
    <text evidence="3">Belongs to the iron/ascorbate-dependent oxidoreductase family.</text>
</comment>
<accession>A0AAV5IWY7</accession>
<dbReference type="EMBL" id="BPVZ01000021">
    <property type="protein sequence ID" value="GKV04301.1"/>
    <property type="molecule type" value="Genomic_DNA"/>
</dbReference>
<comment type="caution">
    <text evidence="5">The sequence shown here is derived from an EMBL/GenBank/DDBJ whole genome shotgun (WGS) entry which is preliminary data.</text>
</comment>
<dbReference type="InterPro" id="IPR026992">
    <property type="entry name" value="DIOX_N"/>
</dbReference>
<keyword evidence="2 3" id="KW-0408">Iron</keyword>
<evidence type="ECO:0000259" key="4">
    <source>
        <dbReference type="PROSITE" id="PS51471"/>
    </source>
</evidence>
<dbReference type="GO" id="GO:0016491">
    <property type="term" value="F:oxidoreductase activity"/>
    <property type="evidence" value="ECO:0007669"/>
    <property type="project" value="UniProtKB-KW"/>
</dbReference>
<dbReference type="Pfam" id="PF03171">
    <property type="entry name" value="2OG-FeII_Oxy"/>
    <property type="match status" value="1"/>
</dbReference>
<evidence type="ECO:0000313" key="6">
    <source>
        <dbReference type="Proteomes" id="UP001054252"/>
    </source>
</evidence>
<gene>
    <name evidence="5" type="ORF">SLEP1_g16473</name>
</gene>
<keyword evidence="1 3" id="KW-0479">Metal-binding</keyword>
<reference evidence="5 6" key="1">
    <citation type="journal article" date="2021" name="Commun. Biol.">
        <title>The genome of Shorea leprosula (Dipterocarpaceae) highlights the ecological relevance of drought in aseasonal tropical rainforests.</title>
        <authorList>
            <person name="Ng K.K.S."/>
            <person name="Kobayashi M.J."/>
            <person name="Fawcett J.A."/>
            <person name="Hatakeyama M."/>
            <person name="Paape T."/>
            <person name="Ng C.H."/>
            <person name="Ang C.C."/>
            <person name="Tnah L.H."/>
            <person name="Lee C.T."/>
            <person name="Nishiyama T."/>
            <person name="Sese J."/>
            <person name="O'Brien M.J."/>
            <person name="Copetti D."/>
            <person name="Mohd Noor M.I."/>
            <person name="Ong R.C."/>
            <person name="Putra M."/>
            <person name="Sireger I.Z."/>
            <person name="Indrioko S."/>
            <person name="Kosugi Y."/>
            <person name="Izuno A."/>
            <person name="Isagi Y."/>
            <person name="Lee S.L."/>
            <person name="Shimizu K.K."/>
        </authorList>
    </citation>
    <scope>NUCLEOTIDE SEQUENCE [LARGE SCALE GENOMIC DNA]</scope>
    <source>
        <strain evidence="5">214</strain>
    </source>
</reference>
<name>A0AAV5IWY7_9ROSI</name>
<dbReference type="SUPFAM" id="SSF51197">
    <property type="entry name" value="Clavaminate synthase-like"/>
    <property type="match status" value="1"/>
</dbReference>
<dbReference type="InterPro" id="IPR027443">
    <property type="entry name" value="IPNS-like_sf"/>
</dbReference>
<keyword evidence="6" id="KW-1185">Reference proteome</keyword>
<evidence type="ECO:0000256" key="2">
    <source>
        <dbReference type="ARBA" id="ARBA00023004"/>
    </source>
</evidence>
<protein>
    <recommendedName>
        <fullName evidence="4">Fe2OG dioxygenase domain-containing protein</fullName>
    </recommendedName>
</protein>
<dbReference type="InterPro" id="IPR005123">
    <property type="entry name" value="Oxoglu/Fe-dep_dioxygenase_dom"/>
</dbReference>
<dbReference type="GO" id="GO:0046872">
    <property type="term" value="F:metal ion binding"/>
    <property type="evidence" value="ECO:0007669"/>
    <property type="project" value="UniProtKB-KW"/>
</dbReference>
<dbReference type="AlphaFoldDB" id="A0AAV5IWY7"/>
<evidence type="ECO:0000256" key="1">
    <source>
        <dbReference type="ARBA" id="ARBA00022723"/>
    </source>
</evidence>
<keyword evidence="3" id="KW-0560">Oxidoreductase</keyword>
<feature type="domain" description="Fe2OG dioxygenase" evidence="4">
    <location>
        <begin position="160"/>
        <end position="261"/>
    </location>
</feature>
<proteinExistence type="inferred from homology"/>
<dbReference type="Pfam" id="PF14226">
    <property type="entry name" value="DIOX_N"/>
    <property type="match status" value="1"/>
</dbReference>